<proteinExistence type="predicted"/>
<dbReference type="Gene3D" id="3.30.200.20">
    <property type="entry name" value="Phosphorylase Kinase, domain 1"/>
    <property type="match status" value="1"/>
</dbReference>
<dbReference type="EnsemblMetazoa" id="GBRI010977-RA">
    <property type="protein sequence ID" value="GBRI010977-PA"/>
    <property type="gene ID" value="GBRI010977"/>
</dbReference>
<dbReference type="Proteomes" id="UP000091820">
    <property type="component" value="Unassembled WGS sequence"/>
</dbReference>
<reference evidence="1" key="2">
    <citation type="submission" date="2020-05" db="UniProtKB">
        <authorList>
            <consortium name="EnsemblMetazoa"/>
        </authorList>
    </citation>
    <scope>IDENTIFICATION</scope>
    <source>
        <strain evidence="1">IAEA</strain>
    </source>
</reference>
<dbReference type="STRING" id="37001.A0A1A9W9B3"/>
<name>A0A1A9W9B3_9MUSC</name>
<reference evidence="2" key="1">
    <citation type="submission" date="2014-03" db="EMBL/GenBank/DDBJ databases">
        <authorList>
            <person name="Aksoy S."/>
            <person name="Warren W."/>
            <person name="Wilson R.K."/>
        </authorList>
    </citation>
    <scope>NUCLEOTIDE SEQUENCE [LARGE SCALE GENOMIC DNA]</scope>
    <source>
        <strain evidence="2">IAEA</strain>
    </source>
</reference>
<sequence>MNRLSMKSVLTHVDHENVVGLVDFFHLNPLNVTLENFQFLYLVTHLMDRDVNNIIRTQHLTDNHVHFLIQQILRVLKVEWKELIFKEVLNFKPPTPFTYQQYCNKLNKLSRHDWLRLINLNDGIALISEYINN</sequence>
<accession>A0A1A9W9B3</accession>
<evidence type="ECO:0000313" key="2">
    <source>
        <dbReference type="Proteomes" id="UP000091820"/>
    </source>
</evidence>
<dbReference type="VEuPathDB" id="VectorBase:GBRI010977"/>
<evidence type="ECO:0000313" key="1">
    <source>
        <dbReference type="EnsemblMetazoa" id="GBRI010977-PA"/>
    </source>
</evidence>
<keyword evidence="2" id="KW-1185">Reference proteome</keyword>
<evidence type="ECO:0008006" key="3">
    <source>
        <dbReference type="Google" id="ProtNLM"/>
    </source>
</evidence>
<dbReference type="SUPFAM" id="SSF56112">
    <property type="entry name" value="Protein kinase-like (PK-like)"/>
    <property type="match status" value="1"/>
</dbReference>
<dbReference type="AlphaFoldDB" id="A0A1A9W9B3"/>
<organism evidence="1 2">
    <name type="scientific">Glossina brevipalpis</name>
    <dbReference type="NCBI Taxonomy" id="37001"/>
    <lineage>
        <taxon>Eukaryota</taxon>
        <taxon>Metazoa</taxon>
        <taxon>Ecdysozoa</taxon>
        <taxon>Arthropoda</taxon>
        <taxon>Hexapoda</taxon>
        <taxon>Insecta</taxon>
        <taxon>Pterygota</taxon>
        <taxon>Neoptera</taxon>
        <taxon>Endopterygota</taxon>
        <taxon>Diptera</taxon>
        <taxon>Brachycera</taxon>
        <taxon>Muscomorpha</taxon>
        <taxon>Hippoboscoidea</taxon>
        <taxon>Glossinidae</taxon>
        <taxon>Glossina</taxon>
    </lineage>
</organism>
<dbReference type="InterPro" id="IPR011009">
    <property type="entry name" value="Kinase-like_dom_sf"/>
</dbReference>
<dbReference type="Gene3D" id="1.10.510.10">
    <property type="entry name" value="Transferase(Phosphotransferase) domain 1"/>
    <property type="match status" value="1"/>
</dbReference>
<protein>
    <recommendedName>
        <fullName evidence="3">Protein kinase domain-containing protein</fullName>
    </recommendedName>
</protein>